<dbReference type="InterPro" id="IPR001148">
    <property type="entry name" value="CA_dom"/>
</dbReference>
<dbReference type="HOGENOM" id="CLU_039326_4_0_1"/>
<dbReference type="EMBL" id="KN847525">
    <property type="protein sequence ID" value="KIV89024.1"/>
    <property type="molecule type" value="Genomic_DNA"/>
</dbReference>
<dbReference type="AlphaFoldDB" id="A0A0D1Z574"/>
<dbReference type="PROSITE" id="PS51144">
    <property type="entry name" value="ALPHA_CA_2"/>
    <property type="match status" value="1"/>
</dbReference>
<dbReference type="InterPro" id="IPR023561">
    <property type="entry name" value="Carbonic_anhydrase_a-class"/>
</dbReference>
<evidence type="ECO:0000256" key="1">
    <source>
        <dbReference type="SAM" id="SignalP"/>
    </source>
</evidence>
<name>A0A0D1Z574_EXOME</name>
<dbReference type="CDD" id="cd03124">
    <property type="entry name" value="alpha_CA_prokaryotic_like"/>
    <property type="match status" value="1"/>
</dbReference>
<evidence type="ECO:0000259" key="2">
    <source>
        <dbReference type="PROSITE" id="PS51144"/>
    </source>
</evidence>
<dbReference type="GeneID" id="27326487"/>
<dbReference type="OrthoDB" id="429145at2759"/>
<gene>
    <name evidence="3" type="ORF">PV10_08642</name>
</gene>
<evidence type="ECO:0000313" key="3">
    <source>
        <dbReference type="EMBL" id="KIV89024.1"/>
    </source>
</evidence>
<dbReference type="STRING" id="212818.A0A0D1Z574"/>
<dbReference type="GO" id="GO:0008270">
    <property type="term" value="F:zinc ion binding"/>
    <property type="evidence" value="ECO:0007669"/>
    <property type="project" value="InterPro"/>
</dbReference>
<dbReference type="SUPFAM" id="SSF51069">
    <property type="entry name" value="Carbonic anhydrase"/>
    <property type="match status" value="1"/>
</dbReference>
<dbReference type="Proteomes" id="UP000054302">
    <property type="component" value="Unassembled WGS sequence"/>
</dbReference>
<keyword evidence="4" id="KW-1185">Reference proteome</keyword>
<dbReference type="OMA" id="VWRHRIN"/>
<dbReference type="GO" id="GO:0004089">
    <property type="term" value="F:carbonate dehydratase activity"/>
    <property type="evidence" value="ECO:0007669"/>
    <property type="project" value="InterPro"/>
</dbReference>
<organism evidence="3 4">
    <name type="scientific">Exophiala mesophila</name>
    <name type="common">Black yeast-like fungus</name>
    <dbReference type="NCBI Taxonomy" id="212818"/>
    <lineage>
        <taxon>Eukaryota</taxon>
        <taxon>Fungi</taxon>
        <taxon>Dikarya</taxon>
        <taxon>Ascomycota</taxon>
        <taxon>Pezizomycotina</taxon>
        <taxon>Eurotiomycetes</taxon>
        <taxon>Chaetothyriomycetidae</taxon>
        <taxon>Chaetothyriales</taxon>
        <taxon>Herpotrichiellaceae</taxon>
        <taxon>Exophiala</taxon>
    </lineage>
</organism>
<accession>A0A0D1Z574</accession>
<dbReference type="PANTHER" id="PTHR18952">
    <property type="entry name" value="CARBONIC ANHYDRASE"/>
    <property type="match status" value="1"/>
</dbReference>
<dbReference type="Pfam" id="PF00194">
    <property type="entry name" value="Carb_anhydrase"/>
    <property type="match status" value="1"/>
</dbReference>
<dbReference type="InterPro" id="IPR036398">
    <property type="entry name" value="CA_dom_sf"/>
</dbReference>
<dbReference type="RefSeq" id="XP_016220598.1">
    <property type="nucleotide sequence ID" value="XM_016373687.1"/>
</dbReference>
<feature type="chain" id="PRO_5002237503" description="Alpha-carbonic anhydrase domain-containing protein" evidence="1">
    <location>
        <begin position="18"/>
        <end position="278"/>
    </location>
</feature>
<dbReference type="SMART" id="SM01057">
    <property type="entry name" value="Carb_anhydrase"/>
    <property type="match status" value="1"/>
</dbReference>
<sequence>MFSEIFLACALATGVLGCADHSNHYVYRNVRRDVPFTEVDPGRDSNDWTYEASSNWGYINPKYFLCQNGTQQAPVGLTSTQGFSAVHKPEFGNYSQNVSGNYFNWGYGPAFTPHYDKDNVTELPSITFDGVTAYMVGWHIHTPAEHPVNGKRSMAEMHFVHADADSNYVGVLAFRIDPAGDTDSPFVSQWPWYIGFNETKQITNVSQDLDLALNEVDSFDNFWTYMGGLTVPPCSEGIRFFIADKVLTVSNKQMQRIMGMSAYSTRIEQQIWLQGVNQ</sequence>
<proteinExistence type="predicted"/>
<dbReference type="PANTHER" id="PTHR18952:SF274">
    <property type="entry name" value="ALPHA-CARBONIC ANHYDRASE DOMAIN-CONTAINING PROTEIN"/>
    <property type="match status" value="1"/>
</dbReference>
<reference evidence="3 4" key="1">
    <citation type="submission" date="2015-01" db="EMBL/GenBank/DDBJ databases">
        <title>The Genome Sequence of Exophiala mesophila CBS40295.</title>
        <authorList>
            <consortium name="The Broad Institute Genomics Platform"/>
            <person name="Cuomo C."/>
            <person name="de Hoog S."/>
            <person name="Gorbushina A."/>
            <person name="Stielow B."/>
            <person name="Teixiera M."/>
            <person name="Abouelleil A."/>
            <person name="Chapman S.B."/>
            <person name="Priest M."/>
            <person name="Young S.K."/>
            <person name="Wortman J."/>
            <person name="Nusbaum C."/>
            <person name="Birren B."/>
        </authorList>
    </citation>
    <scope>NUCLEOTIDE SEQUENCE [LARGE SCALE GENOMIC DNA]</scope>
    <source>
        <strain evidence="3 4">CBS 40295</strain>
    </source>
</reference>
<feature type="domain" description="Alpha-carbonic anhydrase" evidence="2">
    <location>
        <begin position="46"/>
        <end position="278"/>
    </location>
</feature>
<protein>
    <recommendedName>
        <fullName evidence="2">Alpha-carbonic anhydrase domain-containing protein</fullName>
    </recommendedName>
</protein>
<evidence type="ECO:0000313" key="4">
    <source>
        <dbReference type="Proteomes" id="UP000054302"/>
    </source>
</evidence>
<dbReference type="InterPro" id="IPR041891">
    <property type="entry name" value="Alpha_CA_prokaryot-like"/>
</dbReference>
<dbReference type="Gene3D" id="3.10.200.10">
    <property type="entry name" value="Alpha carbonic anhydrase"/>
    <property type="match status" value="1"/>
</dbReference>
<dbReference type="VEuPathDB" id="FungiDB:PV10_08642"/>
<feature type="signal peptide" evidence="1">
    <location>
        <begin position="1"/>
        <end position="17"/>
    </location>
</feature>
<keyword evidence="1" id="KW-0732">Signal</keyword>